<reference evidence="1" key="1">
    <citation type="journal article" date="2014" name="Front. Microbiol.">
        <title>High frequency of phylogenetically diverse reductive dehalogenase-homologous genes in deep subseafloor sedimentary metagenomes.</title>
        <authorList>
            <person name="Kawai M."/>
            <person name="Futagami T."/>
            <person name="Toyoda A."/>
            <person name="Takaki Y."/>
            <person name="Nishi S."/>
            <person name="Hori S."/>
            <person name="Arai W."/>
            <person name="Tsubouchi T."/>
            <person name="Morono Y."/>
            <person name="Uchiyama I."/>
            <person name="Ito T."/>
            <person name="Fujiyama A."/>
            <person name="Inagaki F."/>
            <person name="Takami H."/>
        </authorList>
    </citation>
    <scope>NUCLEOTIDE SEQUENCE</scope>
    <source>
        <strain evidence="1">Expedition CK06-06</strain>
    </source>
</reference>
<gene>
    <name evidence="1" type="ORF">S12H4_55058</name>
</gene>
<dbReference type="EMBL" id="BARW01035275">
    <property type="protein sequence ID" value="GAJ19110.1"/>
    <property type="molecule type" value="Genomic_DNA"/>
</dbReference>
<proteinExistence type="predicted"/>
<protein>
    <submittedName>
        <fullName evidence="1">Uncharacterized protein</fullName>
    </submittedName>
</protein>
<name>X1VZV4_9ZZZZ</name>
<accession>X1VZV4</accession>
<comment type="caution">
    <text evidence="1">The sequence shown here is derived from an EMBL/GenBank/DDBJ whole genome shotgun (WGS) entry which is preliminary data.</text>
</comment>
<evidence type="ECO:0000313" key="1">
    <source>
        <dbReference type="EMBL" id="GAJ19110.1"/>
    </source>
</evidence>
<feature type="non-terminal residue" evidence="1">
    <location>
        <position position="224"/>
    </location>
</feature>
<feature type="non-terminal residue" evidence="1">
    <location>
        <position position="1"/>
    </location>
</feature>
<dbReference type="AlphaFoldDB" id="X1VZV4"/>
<sequence>LTDKNQWMYMYFYAYDPNGVLRDSYATDVYEVKPGTGFSANFGIYCDILGDYTTTCQLGIWGVGIVDEITKTVCYATAAPEVDARIDTWWLWDAVEDDWVKPSPTLIPPGSDIGIRVRGKNTCDVEIDIRADVRYHSPSGRRKTFTGDIITVPPGQPVSEYPLWNFLWEADESGDWECDIILYAGLPGESLEEVDRRENVAVAHVATYVPPEEFAGTITKKELE</sequence>
<organism evidence="1">
    <name type="scientific">marine sediment metagenome</name>
    <dbReference type="NCBI Taxonomy" id="412755"/>
    <lineage>
        <taxon>unclassified sequences</taxon>
        <taxon>metagenomes</taxon>
        <taxon>ecological metagenomes</taxon>
    </lineage>
</organism>